<name>A0A4Y2GAU3_ARAVE</name>
<evidence type="ECO:0000313" key="2">
    <source>
        <dbReference type="Proteomes" id="UP000499080"/>
    </source>
</evidence>
<accession>A0A4Y2GAU3</accession>
<reference evidence="1 2" key="1">
    <citation type="journal article" date="2019" name="Sci. Rep.">
        <title>Orb-weaving spider Araneus ventricosus genome elucidates the spidroin gene catalogue.</title>
        <authorList>
            <person name="Kono N."/>
            <person name="Nakamura H."/>
            <person name="Ohtoshi R."/>
            <person name="Moran D.A.P."/>
            <person name="Shinohara A."/>
            <person name="Yoshida Y."/>
            <person name="Fujiwara M."/>
            <person name="Mori M."/>
            <person name="Tomita M."/>
            <person name="Arakawa K."/>
        </authorList>
    </citation>
    <scope>NUCLEOTIDE SEQUENCE [LARGE SCALE GENOMIC DNA]</scope>
</reference>
<dbReference type="Proteomes" id="UP000499080">
    <property type="component" value="Unassembled WGS sequence"/>
</dbReference>
<comment type="caution">
    <text evidence="1">The sequence shown here is derived from an EMBL/GenBank/DDBJ whole genome shotgun (WGS) entry which is preliminary data.</text>
</comment>
<dbReference type="AlphaFoldDB" id="A0A4Y2GAU3"/>
<sequence>MVHQRRIHNRSSLESGFEAGTFWFQSRDLTTRPPQLKSDFESPIPKPRFTLHFEATLRLLGDEPYDIESGSDNEPTAPSPQQILYHTSEGKFDTHGFRMHPSRLQRGFFGGIGSRIHDSPVPRPRLVLKL</sequence>
<evidence type="ECO:0000313" key="1">
    <source>
        <dbReference type="EMBL" id="GBM50471.1"/>
    </source>
</evidence>
<organism evidence="1 2">
    <name type="scientific">Araneus ventricosus</name>
    <name type="common">Orbweaver spider</name>
    <name type="synonym">Epeira ventricosa</name>
    <dbReference type="NCBI Taxonomy" id="182803"/>
    <lineage>
        <taxon>Eukaryota</taxon>
        <taxon>Metazoa</taxon>
        <taxon>Ecdysozoa</taxon>
        <taxon>Arthropoda</taxon>
        <taxon>Chelicerata</taxon>
        <taxon>Arachnida</taxon>
        <taxon>Araneae</taxon>
        <taxon>Araneomorphae</taxon>
        <taxon>Entelegynae</taxon>
        <taxon>Araneoidea</taxon>
        <taxon>Araneidae</taxon>
        <taxon>Araneus</taxon>
    </lineage>
</organism>
<protein>
    <submittedName>
        <fullName evidence="1">Uncharacterized protein</fullName>
    </submittedName>
</protein>
<dbReference type="EMBL" id="BGPR01001300">
    <property type="protein sequence ID" value="GBM50471.1"/>
    <property type="molecule type" value="Genomic_DNA"/>
</dbReference>
<proteinExistence type="predicted"/>
<gene>
    <name evidence="1" type="ORF">AVEN_203063_1</name>
</gene>
<keyword evidence="2" id="KW-1185">Reference proteome</keyword>